<organism evidence="2 3">
    <name type="scientific">Streptomyces turgidiscabies</name>
    <dbReference type="NCBI Taxonomy" id="85558"/>
    <lineage>
        <taxon>Bacteria</taxon>
        <taxon>Bacillati</taxon>
        <taxon>Actinomycetota</taxon>
        <taxon>Actinomycetes</taxon>
        <taxon>Kitasatosporales</taxon>
        <taxon>Streptomycetaceae</taxon>
        <taxon>Streptomyces</taxon>
    </lineage>
</organism>
<sequence>MILPACFAAAALLALFGLCAVALHDVPRISGSVALIITLATLGVAILR</sequence>
<feature type="transmembrane region" description="Helical" evidence="1">
    <location>
        <begin position="29"/>
        <end position="47"/>
    </location>
</feature>
<keyword evidence="1" id="KW-0812">Transmembrane</keyword>
<keyword evidence="1" id="KW-0472">Membrane</keyword>
<proteinExistence type="predicted"/>
<gene>
    <name evidence="2" type="ORF">QFZ49_003724</name>
</gene>
<protein>
    <submittedName>
        <fullName evidence="2">Uncharacterized protein</fullName>
    </submittedName>
</protein>
<evidence type="ECO:0000313" key="3">
    <source>
        <dbReference type="Proteomes" id="UP001223072"/>
    </source>
</evidence>
<name>A0ABU0RP66_9ACTN</name>
<dbReference type="EMBL" id="JAUSZS010000004">
    <property type="protein sequence ID" value="MDQ0933784.1"/>
    <property type="molecule type" value="Genomic_DNA"/>
</dbReference>
<accession>A0ABU0RP66</accession>
<comment type="caution">
    <text evidence="2">The sequence shown here is derived from an EMBL/GenBank/DDBJ whole genome shotgun (WGS) entry which is preliminary data.</text>
</comment>
<reference evidence="2 3" key="1">
    <citation type="submission" date="2023-07" db="EMBL/GenBank/DDBJ databases">
        <title>Comparative genomics of wheat-associated soil bacteria to identify genetic determinants of phenazine resistance.</title>
        <authorList>
            <person name="Mouncey N."/>
        </authorList>
    </citation>
    <scope>NUCLEOTIDE SEQUENCE [LARGE SCALE GENOMIC DNA]</scope>
    <source>
        <strain evidence="2 3">W2I16</strain>
    </source>
</reference>
<evidence type="ECO:0000313" key="2">
    <source>
        <dbReference type="EMBL" id="MDQ0933784.1"/>
    </source>
</evidence>
<keyword evidence="1" id="KW-1133">Transmembrane helix</keyword>
<keyword evidence="3" id="KW-1185">Reference proteome</keyword>
<evidence type="ECO:0000256" key="1">
    <source>
        <dbReference type="SAM" id="Phobius"/>
    </source>
</evidence>
<dbReference type="RefSeq" id="WP_307627500.1">
    <property type="nucleotide sequence ID" value="NZ_JAUSZS010000004.1"/>
</dbReference>
<dbReference type="Proteomes" id="UP001223072">
    <property type="component" value="Unassembled WGS sequence"/>
</dbReference>